<evidence type="ECO:0000256" key="6">
    <source>
        <dbReference type="ARBA" id="ARBA00022792"/>
    </source>
</evidence>
<keyword evidence="9" id="KW-0472">Membrane</keyword>
<evidence type="ECO:0000256" key="8">
    <source>
        <dbReference type="ARBA" id="ARBA00023128"/>
    </source>
</evidence>
<keyword evidence="5" id="KW-0375">Hydrogen ion transport</keyword>
<dbReference type="Gene3D" id="1.10.246.110">
    <property type="entry name" value="Mitochondrial ATP synthase-coupling factor 6"/>
    <property type="match status" value="1"/>
</dbReference>
<evidence type="ECO:0000256" key="14">
    <source>
        <dbReference type="SAM" id="MobiDB-lite"/>
    </source>
</evidence>
<evidence type="ECO:0000256" key="4">
    <source>
        <dbReference type="ARBA" id="ARBA00022547"/>
    </source>
</evidence>
<keyword evidence="16" id="KW-1185">Reference proteome</keyword>
<evidence type="ECO:0000256" key="5">
    <source>
        <dbReference type="ARBA" id="ARBA00022781"/>
    </source>
</evidence>
<feature type="region of interest" description="Disordered" evidence="14">
    <location>
        <begin position="76"/>
        <end position="95"/>
    </location>
</feature>
<sequence length="216" mass="23607">MCCITVVDPCPCCWELLRESSPAKKNNIKAVLLESTDCLHRKMAAALLRTGRLGSVKCLLAESWITLSRTPAAVTLSTKSGGSKKSSKKNSSGQMDPIQKLFLDSIREYSTKSQAAGGLVDAGSDYEKALAEEVAKLQRLYGGGDLASFPQFTFTETAWFSRCSHWTTQSMSTVKAGPNKDAAHQMRCGVNIFTTPTRTFSEGRHCFYVDSTEKIS</sequence>
<evidence type="ECO:0000256" key="7">
    <source>
        <dbReference type="ARBA" id="ARBA00023065"/>
    </source>
</evidence>
<dbReference type="GO" id="GO:0045259">
    <property type="term" value="C:proton-transporting ATP synthase complex"/>
    <property type="evidence" value="ECO:0007669"/>
    <property type="project" value="UniProtKB-KW"/>
</dbReference>
<evidence type="ECO:0000256" key="3">
    <source>
        <dbReference type="ARBA" id="ARBA00022448"/>
    </source>
</evidence>
<organism evidence="15 16">
    <name type="scientific">Gasterosteus aculeatus aculeatus</name>
    <name type="common">three-spined stickleback</name>
    <dbReference type="NCBI Taxonomy" id="481459"/>
    <lineage>
        <taxon>Eukaryota</taxon>
        <taxon>Metazoa</taxon>
        <taxon>Chordata</taxon>
        <taxon>Craniata</taxon>
        <taxon>Vertebrata</taxon>
        <taxon>Euteleostomi</taxon>
        <taxon>Actinopterygii</taxon>
        <taxon>Neopterygii</taxon>
        <taxon>Teleostei</taxon>
        <taxon>Neoteleostei</taxon>
        <taxon>Acanthomorphata</taxon>
        <taxon>Eupercaria</taxon>
        <taxon>Perciformes</taxon>
        <taxon>Cottioidei</taxon>
        <taxon>Gasterosteales</taxon>
        <taxon>Gasterosteidae</taxon>
        <taxon>Gasterosteus</taxon>
    </lineage>
</organism>
<dbReference type="PANTHER" id="PTHR12441">
    <property type="entry name" value="ATP SYNTHASE COUPLING FACTOR 6, MITOCHONDRIAL"/>
    <property type="match status" value="1"/>
</dbReference>
<keyword evidence="7" id="KW-0406">Ion transport</keyword>
<proteinExistence type="inferred from homology"/>
<evidence type="ECO:0000256" key="13">
    <source>
        <dbReference type="ARBA" id="ARBA00073749"/>
    </source>
</evidence>
<name>A0AAQ4RPK4_GASAC</name>
<dbReference type="GO" id="GO:0005743">
    <property type="term" value="C:mitochondrial inner membrane"/>
    <property type="evidence" value="ECO:0007669"/>
    <property type="project" value="UniProtKB-SubCell"/>
</dbReference>
<dbReference type="InterPro" id="IPR008387">
    <property type="entry name" value="ATP_synth_f6_mt"/>
</dbReference>
<keyword evidence="4" id="KW-0138">CF(0)</keyword>
<evidence type="ECO:0000256" key="2">
    <source>
        <dbReference type="ARBA" id="ARBA00007346"/>
    </source>
</evidence>
<keyword evidence="8" id="KW-0496">Mitochondrion</keyword>
<evidence type="ECO:0000256" key="11">
    <source>
        <dbReference type="ARBA" id="ARBA00059339"/>
    </source>
</evidence>
<protein>
    <recommendedName>
        <fullName evidence="13">ATP synthase peripheral stalk subunit F6, mitochondrial</fullName>
    </recommendedName>
    <alternativeName>
        <fullName evidence="10">ATP synthase peripheral stalk subunit F6</fullName>
    </alternativeName>
</protein>
<dbReference type="Ensembl" id="ENSGACT00000087578.1">
    <property type="protein sequence ID" value="ENSGACP00000064920.1"/>
    <property type="gene ID" value="ENSGACG00000035452.1"/>
</dbReference>
<dbReference type="FunFam" id="1.10.246.110:FF:000001">
    <property type="entry name" value="ATP synthase-coupling factor 6, mitochondrial"/>
    <property type="match status" value="1"/>
</dbReference>
<dbReference type="InterPro" id="IPR036204">
    <property type="entry name" value="ATP_synth_f6_sf_mt"/>
</dbReference>
<reference evidence="15 16" key="1">
    <citation type="journal article" date="2021" name="G3 (Bethesda)">
        <title>Improved contiguity of the threespine stickleback genome using long-read sequencing.</title>
        <authorList>
            <person name="Nath S."/>
            <person name="Shaw D.E."/>
            <person name="White M.A."/>
        </authorList>
    </citation>
    <scope>NUCLEOTIDE SEQUENCE [LARGE SCALE GENOMIC DNA]</scope>
    <source>
        <strain evidence="15 16">Lake Benthic</strain>
    </source>
</reference>
<reference evidence="15" key="2">
    <citation type="submission" date="2025-08" db="UniProtKB">
        <authorList>
            <consortium name="Ensembl"/>
        </authorList>
    </citation>
    <scope>IDENTIFICATION</scope>
</reference>
<comment type="subunit">
    <text evidence="12">Component of the ATP synthase complex composed at least of ATP5F1A/subunit alpha, ATP5F1B/subunit beta, ATP5MC1/subunit c (homooctomer), MT-ATP6/subunit a, MT-ATP8/subunit 8, ATP5ME/subunit e, ATP5MF/subunit f, ATP5MG/subunit g, ATP5MK/subunit k, ATP5MJ/subunit j, ATP5F1C/subunit gamma, ATP5F1D/subunit delta, ATP5F1E/subunit epsilon, ATP5PF/subunit F6, ATP5PB/subunit b, ATP5PD/subunit d, ATP5PO/subunit OSCP. ATP synthase complex consists of a soluble F(1) head domain (subunits alpha(3) and beta(3)) - the catalytic core - and a membrane F(0) domain - the membrane proton channel (subunits c, a, 8, e, f, g, k and j). These two domains are linked by a central stalk (subunits gamma, delta, and epsilon) rotating inside the F1 region and a stationary peripheral stalk (subunits F6, b, d, and OSCP).</text>
</comment>
<comment type="similarity">
    <text evidence="2">Belongs to the eukaryotic ATPase subunit F6 family.</text>
</comment>
<evidence type="ECO:0000313" key="16">
    <source>
        <dbReference type="Proteomes" id="UP000007635"/>
    </source>
</evidence>
<dbReference type="AlphaFoldDB" id="A0AAQ4RPK4"/>
<dbReference type="Proteomes" id="UP000007635">
    <property type="component" value="Chromosome XVI"/>
</dbReference>
<reference evidence="15" key="3">
    <citation type="submission" date="2025-09" db="UniProtKB">
        <authorList>
            <consortium name="Ensembl"/>
        </authorList>
    </citation>
    <scope>IDENTIFICATION</scope>
</reference>
<keyword evidence="6" id="KW-0999">Mitochondrion inner membrane</keyword>
<evidence type="ECO:0000256" key="10">
    <source>
        <dbReference type="ARBA" id="ARBA00029863"/>
    </source>
</evidence>
<evidence type="ECO:0000256" key="1">
    <source>
        <dbReference type="ARBA" id="ARBA00004273"/>
    </source>
</evidence>
<dbReference type="GO" id="GO:0015078">
    <property type="term" value="F:proton transmembrane transporter activity"/>
    <property type="evidence" value="ECO:0007669"/>
    <property type="project" value="InterPro"/>
</dbReference>
<comment type="subcellular location">
    <subcellularLocation>
        <location evidence="1">Mitochondrion inner membrane</location>
    </subcellularLocation>
</comment>
<evidence type="ECO:0000256" key="9">
    <source>
        <dbReference type="ARBA" id="ARBA00023136"/>
    </source>
</evidence>
<accession>A0AAQ4RPK4</accession>
<dbReference type="SUPFAM" id="SSF111357">
    <property type="entry name" value="Mitochondrial ATP synthase coupling factor 6"/>
    <property type="match status" value="1"/>
</dbReference>
<dbReference type="Pfam" id="PF05511">
    <property type="entry name" value="ATP-synt_F6"/>
    <property type="match status" value="1"/>
</dbReference>
<comment type="function">
    <text evidence="11">Subunit F6, of the mitochondrial membrane ATP synthase complex (F(1)F(0) ATP synthase or Complex V) that produces ATP from ADP in the presence of a proton gradient across the membrane which is generated by electron transport complexes of the respiratory chain. ATP synthase complex consist of a soluble F(1) head domain - the catalytic core - and a membrane F(1) domain - the membrane proton channel. These two domains are linked by a central stalk rotating inside the F(1) region and a stationary peripheral stalk. During catalysis, ATP synthesis in the catalytic domain of F(1) is coupled via a rotary mechanism of the central stalk subunits to proton translocation. In vivo, can only synthesize ATP although its ATP hydrolase activity can be activated artificially in vitro. Part of the complex F(0) domain. Part of the complex F(0) domain and the peripheric stalk, which acts as a stator to hold the catalytic alpha(3)beta(3) subcomplex and subunit a/ATP6 static relative to the rotary elements.</text>
</comment>
<dbReference type="PANTHER" id="PTHR12441:SF14">
    <property type="entry name" value="ATP SYNTHASE-COUPLING FACTOR 6, MITOCHONDRIAL"/>
    <property type="match status" value="1"/>
</dbReference>
<feature type="compositionally biased region" description="Low complexity" evidence="14">
    <location>
        <begin position="77"/>
        <end position="93"/>
    </location>
</feature>
<dbReference type="GeneTree" id="ENSGT00390000008902"/>
<keyword evidence="3" id="KW-0813">Transport</keyword>
<evidence type="ECO:0000313" key="15">
    <source>
        <dbReference type="Ensembl" id="ENSGACP00000064920.1"/>
    </source>
</evidence>
<dbReference type="GO" id="GO:0015986">
    <property type="term" value="P:proton motive force-driven ATP synthesis"/>
    <property type="evidence" value="ECO:0007669"/>
    <property type="project" value="InterPro"/>
</dbReference>
<evidence type="ECO:0000256" key="12">
    <source>
        <dbReference type="ARBA" id="ARBA00064647"/>
    </source>
</evidence>